<feature type="domain" description="OTU" evidence="4">
    <location>
        <begin position="429"/>
        <end position="552"/>
    </location>
</feature>
<sequence>MGNQRSTMKEVKQIFAMLDVDQTKTLSFKELQMLTLCTPLARKINSWKKSARATVAWNKERLVDLLQDIGVDEAELQFIKKVLTLKGLPNRIFQILDQDGKGYIFGSIFNNYVNSKREVEWIKEKVDIDQLMAAVLSFGDDNGALDAPQFARALIEGGFKAKEMELLLNELKKTYPMENLTPPKMPELGITDGDLEKGFCCDVRDVHGLWCSGSIKMVKKNKVLVTYNEWGPECDEWVDKKRELKRFAPLLKYSQQNDLGVRGLGWYVGQRVMVYVDDPPPARWRIGDICKISESHLRVRYAVAGVPMKFFVYGTSPEIKAVAPDLKAEAKESGPAQTRTNDGKWWVGQIVEVLDTVGKWEPAAVKRIRGQKIFVHYVNWSSKWDEWLSVEKHAYKLRALGAAIVETKEERDIKAAEQRFRVEMLKNGLEVVDMTADGNCLFRTFAHQIYGDQEKHMDVRRKCFDYLQAEEATFAHFVEGGFNNYLQEMRQPNKWGGHIELAVLRELFNVNVEIYHRGKKINGTPIGEHQTGLPIVRLSYHGKKHYNSVVDERNQPPFGDGANGKNRGADLRAKRKGEEAKEGGRSSSHVKLMRALSQGDASMRDRSPPPKVPPAVEAKSNLSERDYAAVTGKYMDPMTISVSVDKMPVMINALVDRLFKKKTKAYPARTDSLKKLRAELEETIKIFNENLAKTVEITDNMVFVPTITKQIQDNLLPTIRYSIRLVTGTSDGKKKADSKDEKKAPIIHETNQELESESKAPKQVSAESKAEGKDRKQTQANTAPTKPSETNRGATPVASAPTAPPYGASRFREPAPAENLGNGSDPI</sequence>
<dbReference type="SUPFAM" id="SSF54001">
    <property type="entry name" value="Cysteine proteinases"/>
    <property type="match status" value="1"/>
</dbReference>
<dbReference type="Gene3D" id="2.30.30.140">
    <property type="match status" value="2"/>
</dbReference>
<dbReference type="Gene3D" id="3.90.70.80">
    <property type="match status" value="1"/>
</dbReference>
<dbReference type="SUPFAM" id="SSF47473">
    <property type="entry name" value="EF-hand"/>
    <property type="match status" value="1"/>
</dbReference>
<dbReference type="GO" id="GO:0005509">
    <property type="term" value="F:calcium ion binding"/>
    <property type="evidence" value="ECO:0007669"/>
    <property type="project" value="InterPro"/>
</dbReference>
<dbReference type="PROSITE" id="PS50802">
    <property type="entry name" value="OTU"/>
    <property type="match status" value="1"/>
</dbReference>
<dbReference type="InterPro" id="IPR018247">
    <property type="entry name" value="EF_Hand_1_Ca_BS"/>
</dbReference>
<dbReference type="CDD" id="cd22752">
    <property type="entry name" value="OTU_OTUD5-like"/>
    <property type="match status" value="1"/>
</dbReference>
<dbReference type="Pfam" id="PF02338">
    <property type="entry name" value="OTU"/>
    <property type="match status" value="1"/>
</dbReference>
<feature type="region of interest" description="Disordered" evidence="2">
    <location>
        <begin position="550"/>
        <end position="620"/>
    </location>
</feature>
<dbReference type="CDD" id="cd20104">
    <property type="entry name" value="MBT_PHF20L1-like"/>
    <property type="match status" value="1"/>
</dbReference>
<dbReference type="InterPro" id="IPR050704">
    <property type="entry name" value="Peptidase_C85-like"/>
</dbReference>
<evidence type="ECO:0008006" key="6">
    <source>
        <dbReference type="Google" id="ProtNLM"/>
    </source>
</evidence>
<dbReference type="InterPro" id="IPR003323">
    <property type="entry name" value="OTU_dom"/>
</dbReference>
<dbReference type="InterPro" id="IPR038765">
    <property type="entry name" value="Papain-like_cys_pep_sf"/>
</dbReference>
<feature type="domain" description="EF-hand" evidence="3">
    <location>
        <begin position="6"/>
        <end position="41"/>
    </location>
</feature>
<evidence type="ECO:0000259" key="3">
    <source>
        <dbReference type="PROSITE" id="PS50222"/>
    </source>
</evidence>
<protein>
    <recommendedName>
        <fullName evidence="6">Deubiquitinating enzyme A</fullName>
    </recommendedName>
</protein>
<name>A0A7S0CZY4_9EUKA</name>
<gene>
    <name evidence="5" type="ORF">LAMO00422_LOCUS5134</name>
</gene>
<dbReference type="PROSITE" id="PS50222">
    <property type="entry name" value="EF_HAND_2"/>
    <property type="match status" value="1"/>
</dbReference>
<dbReference type="InterPro" id="IPR016197">
    <property type="entry name" value="Chromo-like_dom_sf"/>
</dbReference>
<feature type="region of interest" description="Disordered" evidence="2">
    <location>
        <begin position="729"/>
        <end position="827"/>
    </location>
</feature>
<dbReference type="Gene3D" id="1.10.238.10">
    <property type="entry name" value="EF-hand"/>
    <property type="match status" value="1"/>
</dbReference>
<dbReference type="InterPro" id="IPR011992">
    <property type="entry name" value="EF-hand-dom_pair"/>
</dbReference>
<dbReference type="PANTHER" id="PTHR12419">
    <property type="entry name" value="OTU DOMAIN CONTAINING PROTEIN"/>
    <property type="match status" value="1"/>
</dbReference>
<proteinExistence type="predicted"/>
<evidence type="ECO:0000256" key="1">
    <source>
        <dbReference type="ARBA" id="ARBA00022837"/>
    </source>
</evidence>
<dbReference type="GO" id="GO:0004843">
    <property type="term" value="F:cysteine-type deubiquitinase activity"/>
    <property type="evidence" value="ECO:0007669"/>
    <property type="project" value="TreeGrafter"/>
</dbReference>
<feature type="compositionally biased region" description="Basic and acidic residues" evidence="2">
    <location>
        <begin position="768"/>
        <end position="777"/>
    </location>
</feature>
<dbReference type="PROSITE" id="PS00018">
    <property type="entry name" value="EF_HAND_1"/>
    <property type="match status" value="1"/>
</dbReference>
<dbReference type="SUPFAM" id="SSF54160">
    <property type="entry name" value="Chromo domain-like"/>
    <property type="match status" value="1"/>
</dbReference>
<feature type="compositionally biased region" description="Basic and acidic residues" evidence="2">
    <location>
        <begin position="731"/>
        <end position="746"/>
    </location>
</feature>
<evidence type="ECO:0000256" key="2">
    <source>
        <dbReference type="SAM" id="MobiDB-lite"/>
    </source>
</evidence>
<feature type="compositionally biased region" description="Polar residues" evidence="2">
    <location>
        <begin position="778"/>
        <end position="793"/>
    </location>
</feature>
<evidence type="ECO:0000313" key="5">
    <source>
        <dbReference type="EMBL" id="CAD8438911.1"/>
    </source>
</evidence>
<dbReference type="GO" id="GO:0016579">
    <property type="term" value="P:protein deubiquitination"/>
    <property type="evidence" value="ECO:0007669"/>
    <property type="project" value="TreeGrafter"/>
</dbReference>
<feature type="compositionally biased region" description="Basic and acidic residues" evidence="2">
    <location>
        <begin position="567"/>
        <end position="584"/>
    </location>
</feature>
<keyword evidence="1" id="KW-0106">Calcium</keyword>
<accession>A0A7S0CZY4</accession>
<dbReference type="AlphaFoldDB" id="A0A7S0CZY4"/>
<evidence type="ECO:0000259" key="4">
    <source>
        <dbReference type="PROSITE" id="PS50802"/>
    </source>
</evidence>
<dbReference type="InterPro" id="IPR002048">
    <property type="entry name" value="EF_hand_dom"/>
</dbReference>
<dbReference type="EMBL" id="HBEM01007353">
    <property type="protein sequence ID" value="CAD8438911.1"/>
    <property type="molecule type" value="Transcribed_RNA"/>
</dbReference>
<reference evidence="5" key="1">
    <citation type="submission" date="2021-01" db="EMBL/GenBank/DDBJ databases">
        <authorList>
            <person name="Corre E."/>
            <person name="Pelletier E."/>
            <person name="Niang G."/>
            <person name="Scheremetjew M."/>
            <person name="Finn R."/>
            <person name="Kale V."/>
            <person name="Holt S."/>
            <person name="Cochrane G."/>
            <person name="Meng A."/>
            <person name="Brown T."/>
            <person name="Cohen L."/>
        </authorList>
    </citation>
    <scope>NUCLEOTIDE SEQUENCE</scope>
    <source>
        <strain evidence="5">CCMP2058</strain>
    </source>
</reference>
<organism evidence="5">
    <name type="scientific">Amorphochlora amoebiformis</name>
    <dbReference type="NCBI Taxonomy" id="1561963"/>
    <lineage>
        <taxon>Eukaryota</taxon>
        <taxon>Sar</taxon>
        <taxon>Rhizaria</taxon>
        <taxon>Cercozoa</taxon>
        <taxon>Chlorarachniophyceae</taxon>
        <taxon>Amorphochlora</taxon>
    </lineage>
</organism>